<reference evidence="2" key="1">
    <citation type="submission" date="2015-04" db="EMBL/GenBank/DDBJ databases">
        <title>Physiological reanalysis, assessment of diazotrophy, and genome sequences of multiple isolates of Streptomyces thermoautotrophicus.</title>
        <authorList>
            <person name="MacKellar D.C."/>
            <person name="Lieber L."/>
            <person name="Norman J."/>
            <person name="Bolger A."/>
            <person name="Tobin C."/>
            <person name="Murray J.W."/>
            <person name="Chang R."/>
            <person name="Ford T."/>
            <person name="Nguyen P.Q."/>
            <person name="Woodward J."/>
            <person name="Permingeat H."/>
            <person name="Joshi N.S."/>
            <person name="Silver P.A."/>
            <person name="Usadel B."/>
            <person name="Rutherford A.W."/>
            <person name="Friesen M."/>
            <person name="Prell J."/>
        </authorList>
    </citation>
    <scope>NUCLEOTIDE SEQUENCE [LARGE SCALE GENOMIC DNA]</scope>
    <source>
        <strain evidence="2">H1</strain>
    </source>
</reference>
<comment type="caution">
    <text evidence="1">The sequence shown here is derived from an EMBL/GenBank/DDBJ whole genome shotgun (WGS) entry which is preliminary data.</text>
</comment>
<name>A0A132MXL8_9ACTN</name>
<organism evidence="1 2">
    <name type="scientific">Carbonactinospora thermoautotrophica</name>
    <dbReference type="NCBI Taxonomy" id="1469144"/>
    <lineage>
        <taxon>Bacteria</taxon>
        <taxon>Bacillati</taxon>
        <taxon>Actinomycetota</taxon>
        <taxon>Actinomycetes</taxon>
        <taxon>Kitasatosporales</taxon>
        <taxon>Carbonactinosporaceae</taxon>
        <taxon>Carbonactinospora</taxon>
    </lineage>
</organism>
<proteinExistence type="predicted"/>
<protein>
    <recommendedName>
        <fullName evidence="3">ABM domain-containing protein</fullName>
    </recommendedName>
</protein>
<dbReference type="AlphaFoldDB" id="A0A132MXL8"/>
<dbReference type="PATRIC" id="fig|1469144.10.peg.3970"/>
<evidence type="ECO:0008006" key="3">
    <source>
        <dbReference type="Google" id="ProtNLM"/>
    </source>
</evidence>
<dbReference type="EMBL" id="LAXD01000001">
    <property type="protein sequence ID" value="KWX02655.1"/>
    <property type="molecule type" value="Genomic_DNA"/>
</dbReference>
<sequence>MTARTTASMWETRARPGAADALVNWVFDKALPELRDAGGLERTEVFRSGDERVLVITWWSGDPVALPEPPADLVARPPHTWEFEQVHR</sequence>
<dbReference type="Proteomes" id="UP000070188">
    <property type="component" value="Unassembled WGS sequence"/>
</dbReference>
<dbReference type="STRING" id="1469144.LI90_3698"/>
<evidence type="ECO:0000313" key="1">
    <source>
        <dbReference type="EMBL" id="KWX02655.1"/>
    </source>
</evidence>
<dbReference type="RefSeq" id="WP_232778560.1">
    <property type="nucleotide sequence ID" value="NZ_CP171739.1"/>
</dbReference>
<evidence type="ECO:0000313" key="2">
    <source>
        <dbReference type="Proteomes" id="UP000070188"/>
    </source>
</evidence>
<keyword evidence="2" id="KW-1185">Reference proteome</keyword>
<accession>A0A132MXL8</accession>
<gene>
    <name evidence="1" type="ORF">LI90_3698</name>
</gene>